<protein>
    <submittedName>
        <fullName evidence="2">Uncharacterized protein</fullName>
    </submittedName>
</protein>
<reference evidence="2 3" key="1">
    <citation type="journal article" date="2019" name="Int. J. Syst. Evol. Microbiol.">
        <title>The Global Catalogue of Microorganisms (GCM) 10K type strain sequencing project: providing services to taxonomists for standard genome sequencing and annotation.</title>
        <authorList>
            <consortium name="The Broad Institute Genomics Platform"/>
            <consortium name="The Broad Institute Genome Sequencing Center for Infectious Disease"/>
            <person name="Wu L."/>
            <person name="Ma J."/>
        </authorList>
    </citation>
    <scope>NUCLEOTIDE SEQUENCE [LARGE SCALE GENOMIC DNA]</scope>
    <source>
        <strain evidence="2 3">CGMCC 1.12859</strain>
    </source>
</reference>
<name>A0ABD6BU99_9EURY</name>
<proteinExistence type="predicted"/>
<keyword evidence="3" id="KW-1185">Reference proteome</keyword>
<dbReference type="AlphaFoldDB" id="A0ABD6BU99"/>
<keyword evidence="1" id="KW-1133">Transmembrane helix</keyword>
<dbReference type="RefSeq" id="WP_267647119.1">
    <property type="nucleotide sequence ID" value="NZ_JANHGR010000001.1"/>
</dbReference>
<sequence length="68" mass="7430">MLESRLFRFVSIAVATIVVAFPLAAVASPPDPYTQVVVAGTLLMFLLPVAYLLSHPTVYAWMQGEYGE</sequence>
<keyword evidence="1" id="KW-0812">Transmembrane</keyword>
<evidence type="ECO:0000256" key="1">
    <source>
        <dbReference type="SAM" id="Phobius"/>
    </source>
</evidence>
<evidence type="ECO:0000313" key="3">
    <source>
        <dbReference type="Proteomes" id="UP001597139"/>
    </source>
</evidence>
<comment type="caution">
    <text evidence="2">The sequence shown here is derived from an EMBL/GenBank/DDBJ whole genome shotgun (WGS) entry which is preliminary data.</text>
</comment>
<gene>
    <name evidence="2" type="ORF">ACFSAU_09450</name>
</gene>
<feature type="transmembrane region" description="Helical" evidence="1">
    <location>
        <begin position="33"/>
        <end position="53"/>
    </location>
</feature>
<feature type="transmembrane region" description="Helical" evidence="1">
    <location>
        <begin position="7"/>
        <end position="27"/>
    </location>
</feature>
<evidence type="ECO:0000313" key="2">
    <source>
        <dbReference type="EMBL" id="MFD1567718.1"/>
    </source>
</evidence>
<dbReference type="Proteomes" id="UP001597139">
    <property type="component" value="Unassembled WGS sequence"/>
</dbReference>
<accession>A0ABD6BU99</accession>
<keyword evidence="1" id="KW-0472">Membrane</keyword>
<dbReference type="EMBL" id="JBHUCZ010000009">
    <property type="protein sequence ID" value="MFD1567718.1"/>
    <property type="molecule type" value="Genomic_DNA"/>
</dbReference>
<organism evidence="2 3">
    <name type="scientific">Halolamina litorea</name>
    <dbReference type="NCBI Taxonomy" id="1515593"/>
    <lineage>
        <taxon>Archaea</taxon>
        <taxon>Methanobacteriati</taxon>
        <taxon>Methanobacteriota</taxon>
        <taxon>Stenosarchaea group</taxon>
        <taxon>Halobacteria</taxon>
        <taxon>Halobacteriales</taxon>
        <taxon>Haloferacaceae</taxon>
    </lineage>
</organism>